<dbReference type="EMBL" id="JARKIK010000018">
    <property type="protein sequence ID" value="KAK8745895.1"/>
    <property type="molecule type" value="Genomic_DNA"/>
</dbReference>
<sequence>MKTHRGDDEVLMTAALVLSRLVKKAVNQGWYFTYDWTQNIFVSVINKKVSVSVIKCTYYKPGSLDYFCDVFLHELLFLVNVYGLRLMSRPSRKLAKIVQCERGNVKPIDKIGELCRVLKHVSVSRSSGLCWISKMLKLTGYKIQQIFSSQQINNR</sequence>
<evidence type="ECO:0000313" key="1">
    <source>
        <dbReference type="EMBL" id="KAK8745897.1"/>
    </source>
</evidence>
<protein>
    <submittedName>
        <fullName evidence="1">Uncharacterized protein</fullName>
    </submittedName>
</protein>
<dbReference type="EMBL" id="JARKIK010000018">
    <property type="protein sequence ID" value="KAK8745896.1"/>
    <property type="molecule type" value="Genomic_DNA"/>
</dbReference>
<dbReference type="EMBL" id="JARKIK010000018">
    <property type="protein sequence ID" value="KAK8745894.1"/>
    <property type="molecule type" value="Genomic_DNA"/>
</dbReference>
<organism evidence="1 2">
    <name type="scientific">Cherax quadricarinatus</name>
    <name type="common">Australian red claw crayfish</name>
    <dbReference type="NCBI Taxonomy" id="27406"/>
    <lineage>
        <taxon>Eukaryota</taxon>
        <taxon>Metazoa</taxon>
        <taxon>Ecdysozoa</taxon>
        <taxon>Arthropoda</taxon>
        <taxon>Crustacea</taxon>
        <taxon>Multicrustacea</taxon>
        <taxon>Malacostraca</taxon>
        <taxon>Eumalacostraca</taxon>
        <taxon>Eucarida</taxon>
        <taxon>Decapoda</taxon>
        <taxon>Pleocyemata</taxon>
        <taxon>Astacidea</taxon>
        <taxon>Parastacoidea</taxon>
        <taxon>Parastacidae</taxon>
        <taxon>Cherax</taxon>
    </lineage>
</organism>
<name>A0AAW0XQ31_CHEQU</name>
<dbReference type="AlphaFoldDB" id="A0AAW0XQ31"/>
<comment type="caution">
    <text evidence="1">The sequence shown here is derived from an EMBL/GenBank/DDBJ whole genome shotgun (WGS) entry which is preliminary data.</text>
</comment>
<accession>A0AAW0XQ31</accession>
<evidence type="ECO:0000313" key="2">
    <source>
        <dbReference type="Proteomes" id="UP001445076"/>
    </source>
</evidence>
<gene>
    <name evidence="1" type="ORF">OTU49_000078</name>
</gene>
<reference evidence="1 2" key="1">
    <citation type="journal article" date="2024" name="BMC Genomics">
        <title>Genome assembly of redclaw crayfish (Cherax quadricarinatus) provides insights into its immune adaptation and hypoxia tolerance.</title>
        <authorList>
            <person name="Liu Z."/>
            <person name="Zheng J."/>
            <person name="Li H."/>
            <person name="Fang K."/>
            <person name="Wang S."/>
            <person name="He J."/>
            <person name="Zhou D."/>
            <person name="Weng S."/>
            <person name="Chi M."/>
            <person name="Gu Z."/>
            <person name="He J."/>
            <person name="Li F."/>
            <person name="Wang M."/>
        </authorList>
    </citation>
    <scope>NUCLEOTIDE SEQUENCE [LARGE SCALE GENOMIC DNA]</scope>
    <source>
        <strain evidence="1">ZL_2023a</strain>
    </source>
</reference>
<proteinExistence type="predicted"/>
<reference evidence="1" key="2">
    <citation type="submission" date="2024-01" db="EMBL/GenBank/DDBJ databases">
        <authorList>
            <person name="He J."/>
            <person name="Wang M."/>
            <person name="Zheng J."/>
            <person name="Liu Z."/>
        </authorList>
    </citation>
    <scope>NUCLEOTIDE SEQUENCE</scope>
    <source>
        <strain evidence="1">ZL_2023a</strain>
        <tissue evidence="1">Muscle</tissue>
    </source>
</reference>
<dbReference type="Proteomes" id="UP001445076">
    <property type="component" value="Unassembled WGS sequence"/>
</dbReference>
<dbReference type="EMBL" id="JARKIK010000018">
    <property type="protein sequence ID" value="KAK8745897.1"/>
    <property type="molecule type" value="Genomic_DNA"/>
</dbReference>
<keyword evidence="2" id="KW-1185">Reference proteome</keyword>